<comment type="cofactor">
    <cofactor evidence="1 4">
        <name>pyridoxal 5'-phosphate</name>
        <dbReference type="ChEBI" id="CHEBI:597326"/>
    </cofactor>
</comment>
<dbReference type="SUPFAM" id="SSF53383">
    <property type="entry name" value="PLP-dependent transferases"/>
    <property type="match status" value="1"/>
</dbReference>
<dbReference type="Proteomes" id="UP000292209">
    <property type="component" value="Unassembled WGS sequence"/>
</dbReference>
<feature type="domain" description="Aminotransferase class I/classII large" evidence="5">
    <location>
        <begin position="32"/>
        <end position="380"/>
    </location>
</feature>
<dbReference type="EMBL" id="SGXG01000001">
    <property type="protein sequence ID" value="RZS96749.1"/>
    <property type="molecule type" value="Genomic_DNA"/>
</dbReference>
<dbReference type="Gene3D" id="3.90.1150.10">
    <property type="entry name" value="Aspartate Aminotransferase, domain 1"/>
    <property type="match status" value="1"/>
</dbReference>
<evidence type="ECO:0000256" key="4">
    <source>
        <dbReference type="RuleBase" id="RU000481"/>
    </source>
</evidence>
<keyword evidence="7" id="KW-1185">Reference proteome</keyword>
<protein>
    <recommendedName>
        <fullName evidence="4">Aminotransferase</fullName>
        <ecNumber evidence="4">2.6.1.-</ecNumber>
    </recommendedName>
</protein>
<dbReference type="PANTHER" id="PTHR42832:SF3">
    <property type="entry name" value="L-GLUTAMINE--4-(METHYLSULFANYL)-2-OXOBUTANOATE AMINOTRANSFERASE"/>
    <property type="match status" value="1"/>
</dbReference>
<accession>A0A4V2F6L6</accession>
<name>A0A4V2F6L6_9BACT</name>
<dbReference type="InterPro" id="IPR004839">
    <property type="entry name" value="Aminotransferase_I/II_large"/>
</dbReference>
<evidence type="ECO:0000259" key="5">
    <source>
        <dbReference type="Pfam" id="PF00155"/>
    </source>
</evidence>
<sequence>MISFSRRLNNIQEYYFSQKLKEVKSMQVAGKPVINMGIGSPDLPPSPAVINALNETARLPEAHGYQSYQGIPELRQAFLKFYFDHYQVGGFGSDEVLPLLGSKEGILFISMAFTNPGDSVLIPDPGYPTYTSVSKMLDLHCLPYELTEGNNWKPDFEQLEKMDLKTVKIMWTNYPHMPTGAKADFSVFQNLVDFAMRHQILLVHDNPYSFILEDHPKSIFQIEGAKEVALELNSLSKTSNMAGWRIGAVIGKKDFIDAIIKVKSNVDSGMFLGLQKGAVAALELDKNWYDKLNLEYAQRRALVWELVEKLGLSYQKETSGMFVWAKLDAQHEARKFVDDLLYDKNIFVTPGDIFGQNGKGWVRFSLCVSQEKIKEAIGRI</sequence>
<proteinExistence type="inferred from homology"/>
<dbReference type="Pfam" id="PF00155">
    <property type="entry name" value="Aminotran_1_2"/>
    <property type="match status" value="1"/>
</dbReference>
<gene>
    <name evidence="6" type="ORF">BC751_2335</name>
</gene>
<dbReference type="GO" id="GO:0030170">
    <property type="term" value="F:pyridoxal phosphate binding"/>
    <property type="evidence" value="ECO:0007669"/>
    <property type="project" value="InterPro"/>
</dbReference>
<keyword evidence="2 4" id="KW-0032">Aminotransferase</keyword>
<keyword evidence="3 4" id="KW-0808">Transferase</keyword>
<dbReference type="InterPro" id="IPR015421">
    <property type="entry name" value="PyrdxlP-dep_Trfase_major"/>
</dbReference>
<dbReference type="Gene3D" id="3.40.640.10">
    <property type="entry name" value="Type I PLP-dependent aspartate aminotransferase-like (Major domain)"/>
    <property type="match status" value="1"/>
</dbReference>
<evidence type="ECO:0000313" key="6">
    <source>
        <dbReference type="EMBL" id="RZS96749.1"/>
    </source>
</evidence>
<dbReference type="GO" id="GO:0008483">
    <property type="term" value="F:transaminase activity"/>
    <property type="evidence" value="ECO:0007669"/>
    <property type="project" value="UniProtKB-KW"/>
</dbReference>
<dbReference type="InterPro" id="IPR050881">
    <property type="entry name" value="LL-DAP_aminotransferase"/>
</dbReference>
<dbReference type="InterPro" id="IPR015424">
    <property type="entry name" value="PyrdxlP-dep_Trfase"/>
</dbReference>
<dbReference type="AlphaFoldDB" id="A0A4V2F6L6"/>
<dbReference type="PANTHER" id="PTHR42832">
    <property type="entry name" value="AMINO ACID AMINOTRANSFERASE"/>
    <property type="match status" value="1"/>
</dbReference>
<dbReference type="CDD" id="cd00609">
    <property type="entry name" value="AAT_like"/>
    <property type="match status" value="1"/>
</dbReference>
<evidence type="ECO:0000256" key="3">
    <source>
        <dbReference type="ARBA" id="ARBA00022679"/>
    </source>
</evidence>
<comment type="caution">
    <text evidence="6">The sequence shown here is derived from an EMBL/GenBank/DDBJ whole genome shotgun (WGS) entry which is preliminary data.</text>
</comment>
<comment type="similarity">
    <text evidence="4">Belongs to the class-I pyridoxal-phosphate-dependent aminotransferase family.</text>
</comment>
<dbReference type="PROSITE" id="PS00105">
    <property type="entry name" value="AA_TRANSFER_CLASS_1"/>
    <property type="match status" value="1"/>
</dbReference>
<evidence type="ECO:0000256" key="2">
    <source>
        <dbReference type="ARBA" id="ARBA00022576"/>
    </source>
</evidence>
<dbReference type="RefSeq" id="WP_130277560.1">
    <property type="nucleotide sequence ID" value="NZ_SGXG01000001.1"/>
</dbReference>
<reference evidence="6 7" key="1">
    <citation type="submission" date="2019-02" db="EMBL/GenBank/DDBJ databases">
        <title>Genomic Encyclopedia of Archaeal and Bacterial Type Strains, Phase II (KMG-II): from individual species to whole genera.</title>
        <authorList>
            <person name="Goeker M."/>
        </authorList>
    </citation>
    <scope>NUCLEOTIDE SEQUENCE [LARGE SCALE GENOMIC DNA]</scope>
    <source>
        <strain evidence="6 7">DSM 21411</strain>
    </source>
</reference>
<evidence type="ECO:0000313" key="7">
    <source>
        <dbReference type="Proteomes" id="UP000292209"/>
    </source>
</evidence>
<dbReference type="EC" id="2.6.1.-" evidence="4"/>
<evidence type="ECO:0000256" key="1">
    <source>
        <dbReference type="ARBA" id="ARBA00001933"/>
    </source>
</evidence>
<dbReference type="OrthoDB" id="9802328at2"/>
<dbReference type="InterPro" id="IPR015422">
    <property type="entry name" value="PyrdxlP-dep_Trfase_small"/>
</dbReference>
<dbReference type="InterPro" id="IPR004838">
    <property type="entry name" value="NHTrfase_class1_PyrdxlP-BS"/>
</dbReference>
<organism evidence="6 7">
    <name type="scientific">Cecembia calidifontis</name>
    <dbReference type="NCBI Taxonomy" id="1187080"/>
    <lineage>
        <taxon>Bacteria</taxon>
        <taxon>Pseudomonadati</taxon>
        <taxon>Bacteroidota</taxon>
        <taxon>Cytophagia</taxon>
        <taxon>Cytophagales</taxon>
        <taxon>Cyclobacteriaceae</taxon>
        <taxon>Cecembia</taxon>
    </lineage>
</organism>